<evidence type="ECO:0000313" key="4">
    <source>
        <dbReference type="Proteomes" id="UP000184386"/>
    </source>
</evidence>
<feature type="domain" description="PRD" evidence="2">
    <location>
        <begin position="171"/>
        <end position="282"/>
    </location>
</feature>
<evidence type="ECO:0000259" key="2">
    <source>
        <dbReference type="PROSITE" id="PS51372"/>
    </source>
</evidence>
<dbReference type="PROSITE" id="PS51372">
    <property type="entry name" value="PRD_2"/>
    <property type="match status" value="2"/>
</dbReference>
<dbReference type="InterPro" id="IPR004341">
    <property type="entry name" value="CAT_RNA-bd_dom"/>
</dbReference>
<dbReference type="SUPFAM" id="SSF50151">
    <property type="entry name" value="SacY-like RNA-binding domain"/>
    <property type="match status" value="1"/>
</dbReference>
<dbReference type="EMBL" id="FRAC01000008">
    <property type="protein sequence ID" value="SHJ99273.1"/>
    <property type="molecule type" value="Genomic_DNA"/>
</dbReference>
<dbReference type="PANTHER" id="PTHR30185">
    <property type="entry name" value="CRYPTIC BETA-GLUCOSIDE BGL OPERON ANTITERMINATOR"/>
    <property type="match status" value="1"/>
</dbReference>
<protein>
    <submittedName>
        <fullName evidence="3">Transcriptional antiterminator, BglG family</fullName>
    </submittedName>
</protein>
<dbReference type="InterPro" id="IPR036650">
    <property type="entry name" value="CAT_RNA-bd_dom_sf"/>
</dbReference>
<dbReference type="SMART" id="SM01061">
    <property type="entry name" value="CAT_RBD"/>
    <property type="match status" value="1"/>
</dbReference>
<dbReference type="Proteomes" id="UP000184386">
    <property type="component" value="Unassembled WGS sequence"/>
</dbReference>
<dbReference type="Pfam" id="PF00874">
    <property type="entry name" value="PRD"/>
    <property type="match status" value="2"/>
</dbReference>
<dbReference type="Gene3D" id="2.30.24.10">
    <property type="entry name" value="CAT RNA-binding domain"/>
    <property type="match status" value="1"/>
</dbReference>
<dbReference type="Gene3D" id="1.10.1790.10">
    <property type="entry name" value="PRD domain"/>
    <property type="match status" value="2"/>
</dbReference>
<dbReference type="STRING" id="1121322.SAMN02745136_01455"/>
<reference evidence="3 4" key="1">
    <citation type="submission" date="2016-11" db="EMBL/GenBank/DDBJ databases">
        <authorList>
            <person name="Jaros S."/>
            <person name="Januszkiewicz K."/>
            <person name="Wedrychowicz H."/>
        </authorList>
    </citation>
    <scope>NUCLEOTIDE SEQUENCE [LARGE SCALE GENOMIC DNA]</scope>
    <source>
        <strain evidence="3 4">DSM 15929</strain>
    </source>
</reference>
<accession>A0A1M6NU83</accession>
<dbReference type="Pfam" id="PF03123">
    <property type="entry name" value="CAT_RBD"/>
    <property type="match status" value="1"/>
</dbReference>
<dbReference type="SUPFAM" id="SSF63520">
    <property type="entry name" value="PTS-regulatory domain, PRD"/>
    <property type="match status" value="2"/>
</dbReference>
<feature type="domain" description="PRD" evidence="2">
    <location>
        <begin position="65"/>
        <end position="170"/>
    </location>
</feature>
<dbReference type="GO" id="GO:0003723">
    <property type="term" value="F:RNA binding"/>
    <property type="evidence" value="ECO:0007669"/>
    <property type="project" value="InterPro"/>
</dbReference>
<dbReference type="InterPro" id="IPR050661">
    <property type="entry name" value="BglG_antiterminators"/>
</dbReference>
<dbReference type="GO" id="GO:0006355">
    <property type="term" value="P:regulation of DNA-templated transcription"/>
    <property type="evidence" value="ECO:0007669"/>
    <property type="project" value="InterPro"/>
</dbReference>
<dbReference type="InterPro" id="IPR036634">
    <property type="entry name" value="PRD_sf"/>
</dbReference>
<dbReference type="PANTHER" id="PTHR30185:SF15">
    <property type="entry name" value="CRYPTIC BETA-GLUCOSIDE BGL OPERON ANTITERMINATOR"/>
    <property type="match status" value="1"/>
</dbReference>
<name>A0A1M6NU83_9FIRM</name>
<keyword evidence="4" id="KW-1185">Reference proteome</keyword>
<sequence length="287" mass="33335">MRVQKAFNNNIVSAVDEQGKEMVIVGNGIGFSKKAGDMVDQSKISKIFYCAENSQEERMIKILKDIPIDLIQVTNKIMEMAQAVLNTKLNPMLLITLADHIHFAIQRTNTNMVMPSPLGHEIRYIYPKEYEAGSKALDYIKSTLNVILPKEETIFIALHFVNSQTEYEDISDTLKLSRILQEVIQVVKDELRIKIDESATTYCRFVVHLRYFVIRQLSKEQMIDDDVLELYDMVKTKYEKAYYCVQKINTLLKEKYNMVYSDSEEFYLVLHIQKMLSQLKGELHLQA</sequence>
<evidence type="ECO:0000313" key="3">
    <source>
        <dbReference type="EMBL" id="SHJ99273.1"/>
    </source>
</evidence>
<dbReference type="AlphaFoldDB" id="A0A1M6NU83"/>
<dbReference type="InterPro" id="IPR011608">
    <property type="entry name" value="PRD"/>
</dbReference>
<proteinExistence type="predicted"/>
<keyword evidence="1" id="KW-0677">Repeat</keyword>
<evidence type="ECO:0000256" key="1">
    <source>
        <dbReference type="ARBA" id="ARBA00022737"/>
    </source>
</evidence>
<organism evidence="3 4">
    <name type="scientific">Anaerocolumna jejuensis DSM 15929</name>
    <dbReference type="NCBI Taxonomy" id="1121322"/>
    <lineage>
        <taxon>Bacteria</taxon>
        <taxon>Bacillati</taxon>
        <taxon>Bacillota</taxon>
        <taxon>Clostridia</taxon>
        <taxon>Lachnospirales</taxon>
        <taxon>Lachnospiraceae</taxon>
        <taxon>Anaerocolumna</taxon>
    </lineage>
</organism>
<gene>
    <name evidence="3" type="ORF">SAMN02745136_01455</name>
</gene>